<accession>A0A0C3FB45</accession>
<sequence length="396" mass="44363">IDLSQASKLELENLSSTCKPATFGVDQKDVLDESYRNARKLDIADFATTFELRKSGIMDVVRAALLQGHDSNTPVEAELYKLNVYSEGGFFKSHRDTPRNGTMFASLVVVFPVAHAGGALQLRHGGNEWTVDPVTATAVDNDTGPVISYIAFYSDVEHEVTLVTSGYRVTLTWNLYFQPAVDLPDYSLSMLNPLVHPKSSESELALKAALTRALSDSNFLPKGGHLGFGLCQEYPINPDLGLGNLDDYLKGSDAVIQNVCRQLALKTSLRIVYQRQPEEGHEDDSAMIDHFFNFPRWEPIEVLGYEVKREGGRYIDEPKPVTIEGYHYYASDDFNLVWVTDLTEYTRAKTAYYMVYGNEPCLGYAYCTVCLIVHIGPFGNRTANIEQPMKAKNRYY</sequence>
<dbReference type="InterPro" id="IPR005123">
    <property type="entry name" value="Oxoglu/Fe-dep_dioxygenase_dom"/>
</dbReference>
<feature type="domain" description="Fe2OG dioxygenase" evidence="2">
    <location>
        <begin position="74"/>
        <end position="179"/>
    </location>
</feature>
<keyword evidence="1" id="KW-0560">Oxidoreductase</keyword>
<name>A0A0C3FB45_PILCF</name>
<dbReference type="PANTHER" id="PTHR33099:SF14">
    <property type="entry name" value="PROLYL 4-HYDROXYLASE ALPHA SUBUNIT FE(2+) 2OG DIOXYGENASE DOMAIN-CONTAINING PROTEIN"/>
    <property type="match status" value="1"/>
</dbReference>
<reference evidence="4" key="2">
    <citation type="submission" date="2015-01" db="EMBL/GenBank/DDBJ databases">
        <title>Evolutionary Origins and Diversification of the Mycorrhizal Mutualists.</title>
        <authorList>
            <consortium name="DOE Joint Genome Institute"/>
            <consortium name="Mycorrhizal Genomics Consortium"/>
            <person name="Kohler A."/>
            <person name="Kuo A."/>
            <person name="Nagy L.G."/>
            <person name="Floudas D."/>
            <person name="Copeland A."/>
            <person name="Barry K.W."/>
            <person name="Cichocki N."/>
            <person name="Veneault-Fourrey C."/>
            <person name="LaButti K."/>
            <person name="Lindquist E.A."/>
            <person name="Lipzen A."/>
            <person name="Lundell T."/>
            <person name="Morin E."/>
            <person name="Murat C."/>
            <person name="Riley R."/>
            <person name="Ohm R."/>
            <person name="Sun H."/>
            <person name="Tunlid A."/>
            <person name="Henrissat B."/>
            <person name="Grigoriev I.V."/>
            <person name="Hibbett D.S."/>
            <person name="Martin F."/>
        </authorList>
    </citation>
    <scope>NUCLEOTIDE SEQUENCE [LARGE SCALE GENOMIC DNA]</scope>
    <source>
        <strain evidence="4">F 1598</strain>
    </source>
</reference>
<dbReference type="InterPro" id="IPR044862">
    <property type="entry name" value="Pro_4_hyd_alph_FE2OG_OXY"/>
</dbReference>
<dbReference type="HOGENOM" id="CLU_019613_2_1_1"/>
<dbReference type="Pfam" id="PF13640">
    <property type="entry name" value="2OG-FeII_Oxy_3"/>
    <property type="match status" value="1"/>
</dbReference>
<feature type="non-terminal residue" evidence="3">
    <location>
        <position position="1"/>
    </location>
</feature>
<dbReference type="STRING" id="765440.A0A0C3FB45"/>
<evidence type="ECO:0000313" key="4">
    <source>
        <dbReference type="Proteomes" id="UP000054166"/>
    </source>
</evidence>
<evidence type="ECO:0000259" key="2">
    <source>
        <dbReference type="PROSITE" id="PS51471"/>
    </source>
</evidence>
<dbReference type="AlphaFoldDB" id="A0A0C3FB45"/>
<dbReference type="PANTHER" id="PTHR33099">
    <property type="entry name" value="FE2OG DIOXYGENASE DOMAIN-CONTAINING PROTEIN"/>
    <property type="match status" value="1"/>
</dbReference>
<dbReference type="GO" id="GO:0046872">
    <property type="term" value="F:metal ion binding"/>
    <property type="evidence" value="ECO:0007669"/>
    <property type="project" value="UniProtKB-KW"/>
</dbReference>
<evidence type="ECO:0000313" key="3">
    <source>
        <dbReference type="EMBL" id="KIM76941.1"/>
    </source>
</evidence>
<dbReference type="InParanoid" id="A0A0C3FB45"/>
<proteinExistence type="inferred from homology"/>
<reference evidence="3 4" key="1">
    <citation type="submission" date="2014-04" db="EMBL/GenBank/DDBJ databases">
        <authorList>
            <consortium name="DOE Joint Genome Institute"/>
            <person name="Kuo A."/>
            <person name="Tarkka M."/>
            <person name="Buscot F."/>
            <person name="Kohler A."/>
            <person name="Nagy L.G."/>
            <person name="Floudas D."/>
            <person name="Copeland A."/>
            <person name="Barry K.W."/>
            <person name="Cichocki N."/>
            <person name="Veneault-Fourrey C."/>
            <person name="LaButti K."/>
            <person name="Lindquist E.A."/>
            <person name="Lipzen A."/>
            <person name="Lundell T."/>
            <person name="Morin E."/>
            <person name="Murat C."/>
            <person name="Sun H."/>
            <person name="Tunlid A."/>
            <person name="Henrissat B."/>
            <person name="Grigoriev I.V."/>
            <person name="Hibbett D.S."/>
            <person name="Martin F."/>
            <person name="Nordberg H.P."/>
            <person name="Cantor M.N."/>
            <person name="Hua S.X."/>
        </authorList>
    </citation>
    <scope>NUCLEOTIDE SEQUENCE [LARGE SCALE GENOMIC DNA]</scope>
    <source>
        <strain evidence="3 4">F 1598</strain>
    </source>
</reference>
<evidence type="ECO:0000256" key="1">
    <source>
        <dbReference type="RuleBase" id="RU003682"/>
    </source>
</evidence>
<protein>
    <recommendedName>
        <fullName evidence="2">Fe2OG dioxygenase domain-containing protein</fullName>
    </recommendedName>
</protein>
<dbReference type="PROSITE" id="PS51471">
    <property type="entry name" value="FE2OG_OXY"/>
    <property type="match status" value="1"/>
</dbReference>
<dbReference type="Proteomes" id="UP000054166">
    <property type="component" value="Unassembled WGS sequence"/>
</dbReference>
<keyword evidence="4" id="KW-1185">Reference proteome</keyword>
<comment type="similarity">
    <text evidence="1">Belongs to the iron/ascorbate-dependent oxidoreductase family.</text>
</comment>
<organism evidence="3 4">
    <name type="scientific">Piloderma croceum (strain F 1598)</name>
    <dbReference type="NCBI Taxonomy" id="765440"/>
    <lineage>
        <taxon>Eukaryota</taxon>
        <taxon>Fungi</taxon>
        <taxon>Dikarya</taxon>
        <taxon>Basidiomycota</taxon>
        <taxon>Agaricomycotina</taxon>
        <taxon>Agaricomycetes</taxon>
        <taxon>Agaricomycetidae</taxon>
        <taxon>Atheliales</taxon>
        <taxon>Atheliaceae</taxon>
        <taxon>Piloderma</taxon>
    </lineage>
</organism>
<keyword evidence="1" id="KW-0479">Metal-binding</keyword>
<dbReference type="OrthoDB" id="27483at2759"/>
<gene>
    <name evidence="3" type="ORF">PILCRDRAFT_77326</name>
</gene>
<keyword evidence="1" id="KW-0408">Iron</keyword>
<dbReference type="GO" id="GO:0016491">
    <property type="term" value="F:oxidoreductase activity"/>
    <property type="evidence" value="ECO:0007669"/>
    <property type="project" value="UniProtKB-KW"/>
</dbReference>
<dbReference type="EMBL" id="KN833030">
    <property type="protein sequence ID" value="KIM76941.1"/>
    <property type="molecule type" value="Genomic_DNA"/>
</dbReference>
<dbReference type="Gene3D" id="2.60.120.620">
    <property type="entry name" value="q2cbj1_9rhob like domain"/>
    <property type="match status" value="1"/>
</dbReference>